<evidence type="ECO:0000313" key="1">
    <source>
        <dbReference type="EMBL" id="KAK7249785.1"/>
    </source>
</evidence>
<dbReference type="InterPro" id="IPR011147">
    <property type="entry name" value="Bifunc_Aspkin/hSer_DH"/>
</dbReference>
<dbReference type="SUPFAM" id="SSF55347">
    <property type="entry name" value="Glyceraldehyde-3-phosphate dehydrogenase-like, C-terminal domain"/>
    <property type="match status" value="1"/>
</dbReference>
<keyword evidence="2" id="KW-1185">Reference proteome</keyword>
<dbReference type="Gene3D" id="3.30.360.10">
    <property type="entry name" value="Dihydrodipicolinate Reductase, domain 2"/>
    <property type="match status" value="1"/>
</dbReference>
<comment type="caution">
    <text evidence="1">The sequence shown here is derived from an EMBL/GenBank/DDBJ whole genome shotgun (WGS) entry which is preliminary data.</text>
</comment>
<dbReference type="InterPro" id="IPR001342">
    <property type="entry name" value="HDH_cat"/>
</dbReference>
<dbReference type="EMBL" id="JBBJCI010000040">
    <property type="protein sequence ID" value="KAK7249785.1"/>
    <property type="molecule type" value="Genomic_DNA"/>
</dbReference>
<dbReference type="SUPFAM" id="SSF51735">
    <property type="entry name" value="NAD(P)-binding Rossmann-fold domains"/>
    <property type="match status" value="1"/>
</dbReference>
<proteinExistence type="predicted"/>
<accession>A0ABR1G988</accession>
<dbReference type="PROSITE" id="PS01042">
    <property type="entry name" value="HOMOSER_DHGENASE"/>
    <property type="match status" value="1"/>
</dbReference>
<dbReference type="PIRSF" id="PIRSF036497">
    <property type="entry name" value="HDH_short"/>
    <property type="match status" value="1"/>
</dbReference>
<name>A0ABR1G988_AURAN</name>
<dbReference type="GO" id="GO:0009086">
    <property type="term" value="P:methionine biosynthetic process"/>
    <property type="evidence" value="ECO:0007669"/>
    <property type="project" value="UniProtKB-KW"/>
</dbReference>
<reference evidence="1 2" key="1">
    <citation type="submission" date="2024-03" db="EMBL/GenBank/DDBJ databases">
        <title>Aureococcus anophagefferens CCMP1851 and Kratosvirus quantuckense: Draft genome of a second virus-susceptible host strain in the model system.</title>
        <authorList>
            <person name="Chase E."/>
            <person name="Truchon A.R."/>
            <person name="Schepens W."/>
            <person name="Wilhelm S.W."/>
        </authorList>
    </citation>
    <scope>NUCLEOTIDE SEQUENCE [LARGE SCALE GENOMIC DNA]</scope>
    <source>
        <strain evidence="1 2">CCMP1851</strain>
    </source>
</reference>
<dbReference type="InterPro" id="IPR036291">
    <property type="entry name" value="NAD(P)-bd_dom_sf"/>
</dbReference>
<dbReference type="InterPro" id="IPR022697">
    <property type="entry name" value="HDH_short"/>
</dbReference>
<dbReference type="PANTHER" id="PTHR43070">
    <property type="match status" value="1"/>
</dbReference>
<dbReference type="Proteomes" id="UP001363151">
    <property type="component" value="Unassembled WGS sequence"/>
</dbReference>
<dbReference type="GO" id="GO:0009088">
    <property type="term" value="P:threonine biosynthetic process"/>
    <property type="evidence" value="ECO:0007669"/>
    <property type="project" value="UniProtKB-UniPathway"/>
</dbReference>
<dbReference type="Pfam" id="PF03447">
    <property type="entry name" value="NAD_binding_3"/>
    <property type="match status" value="1"/>
</dbReference>
<dbReference type="GO" id="GO:0050661">
    <property type="term" value="F:NADP binding"/>
    <property type="evidence" value="ECO:0007669"/>
    <property type="project" value="InterPro"/>
</dbReference>
<dbReference type="KEGG" id="aaf:AURANDRAFT_58978"/>
<dbReference type="InterPro" id="IPR019811">
    <property type="entry name" value="HDH_CS"/>
</dbReference>
<dbReference type="InterPro" id="IPR005106">
    <property type="entry name" value="Asp/hSer_DH_NAD-bd"/>
</dbReference>
<protein>
    <submittedName>
        <fullName evidence="1">Homoserine dehydrogenase</fullName>
    </submittedName>
</protein>
<evidence type="ECO:0000313" key="2">
    <source>
        <dbReference type="Proteomes" id="UP001363151"/>
    </source>
</evidence>
<dbReference type="PANTHER" id="PTHR43070:SF3">
    <property type="entry name" value="HOMOSERINE DEHYDROGENASE"/>
    <property type="match status" value="1"/>
</dbReference>
<gene>
    <name evidence="1" type="primary">HOM6</name>
    <name evidence="1" type="ORF">SO694_0000476</name>
</gene>
<dbReference type="Pfam" id="PF00742">
    <property type="entry name" value="Homoserine_dh"/>
    <property type="match status" value="1"/>
</dbReference>
<organism evidence="1 2">
    <name type="scientific">Aureococcus anophagefferens</name>
    <name type="common">Harmful bloom alga</name>
    <dbReference type="NCBI Taxonomy" id="44056"/>
    <lineage>
        <taxon>Eukaryota</taxon>
        <taxon>Sar</taxon>
        <taxon>Stramenopiles</taxon>
        <taxon>Ochrophyta</taxon>
        <taxon>Pelagophyceae</taxon>
        <taxon>Pelagomonadales</taxon>
        <taxon>Pelagomonadaceae</taxon>
        <taxon>Aureococcus</taxon>
    </lineage>
</organism>
<dbReference type="Gene3D" id="3.40.50.720">
    <property type="entry name" value="NAD(P)-binding Rossmann-like Domain"/>
    <property type="match status" value="1"/>
</dbReference>
<dbReference type="GO" id="GO:0004412">
    <property type="term" value="F:homoserine dehydrogenase activity"/>
    <property type="evidence" value="ECO:0007669"/>
    <property type="project" value="UniProtKB-EC"/>
</dbReference>
<sequence length="363" mass="36679">MAIKNVNYALLGVGGVGSALVDAIAGARDHHLKTYGVKLTACLVADSSGALVAKGGLDDAALRGAVAAKAKGEKVSSLEGAIAAADVAEAVAGLGPGTVVVDCSATDATVPLLIRAVTGGQKVVSANKKPFSGPQADYDALCGQPRFVDRVRHESSVGAGLPAIAALQRLVMANDPVKKISGTFSGTLGYVMTGLQAGRPFSEIVLEAKQLGYTEPDPRDDLGGVDVARKALILARGLGWRLEMSDVDVTPLYPPELAALSVPDFLAALPGLDAGFKAKADAAAAAGEALRYAANVEDGKLTVGLASVALASPLGSLSGTDNLVEYYTQWYDPSPLVVRGAGAGAGTTAAGVLADMLELAFTP</sequence>